<gene>
    <name evidence="14" type="ORF">SAMN05660642_01880</name>
</gene>
<dbReference type="GO" id="GO:0005524">
    <property type="term" value="F:ATP binding"/>
    <property type="evidence" value="ECO:0007669"/>
    <property type="project" value="UniProtKB-KW"/>
</dbReference>
<dbReference type="EMBL" id="FNHE01000004">
    <property type="protein sequence ID" value="SDM21310.1"/>
    <property type="molecule type" value="Genomic_DNA"/>
</dbReference>
<dbReference type="Proteomes" id="UP000198680">
    <property type="component" value="Unassembled WGS sequence"/>
</dbReference>
<evidence type="ECO:0000256" key="11">
    <source>
        <dbReference type="ARBA" id="ARBA00023012"/>
    </source>
</evidence>
<dbReference type="SMART" id="SM00387">
    <property type="entry name" value="HATPase_c"/>
    <property type="match status" value="1"/>
</dbReference>
<feature type="domain" description="HAMP" evidence="13">
    <location>
        <begin position="102"/>
        <end position="154"/>
    </location>
</feature>
<keyword evidence="8 14" id="KW-0418">Kinase</keyword>
<evidence type="ECO:0000259" key="13">
    <source>
        <dbReference type="PROSITE" id="PS50885"/>
    </source>
</evidence>
<dbReference type="Pfam" id="PF02518">
    <property type="entry name" value="HATPase_c"/>
    <property type="match status" value="1"/>
</dbReference>
<dbReference type="CDD" id="cd16917">
    <property type="entry name" value="HATPase_UhpB-NarQ-NarX-like"/>
    <property type="match status" value="1"/>
</dbReference>
<dbReference type="InterPro" id="IPR003660">
    <property type="entry name" value="HAMP_dom"/>
</dbReference>
<evidence type="ECO:0000313" key="15">
    <source>
        <dbReference type="Proteomes" id="UP000198680"/>
    </source>
</evidence>
<evidence type="ECO:0000256" key="4">
    <source>
        <dbReference type="ARBA" id="ARBA00022553"/>
    </source>
</evidence>
<dbReference type="PROSITE" id="PS50885">
    <property type="entry name" value="HAMP"/>
    <property type="match status" value="1"/>
</dbReference>
<dbReference type="GO" id="GO:0046983">
    <property type="term" value="F:protein dimerization activity"/>
    <property type="evidence" value="ECO:0007669"/>
    <property type="project" value="InterPro"/>
</dbReference>
<dbReference type="AlphaFoldDB" id="A0A1G9RE29"/>
<evidence type="ECO:0000313" key="14">
    <source>
        <dbReference type="EMBL" id="SDM21310.1"/>
    </source>
</evidence>
<keyword evidence="7" id="KW-0547">Nucleotide-binding</keyword>
<dbReference type="SMART" id="SM00304">
    <property type="entry name" value="HAMP"/>
    <property type="match status" value="1"/>
</dbReference>
<dbReference type="PANTHER" id="PTHR24421:SF10">
    <property type="entry name" value="NITRATE_NITRITE SENSOR PROTEIN NARQ"/>
    <property type="match status" value="1"/>
</dbReference>
<evidence type="ECO:0000256" key="12">
    <source>
        <dbReference type="SAM" id="Phobius"/>
    </source>
</evidence>
<dbReference type="EC" id="2.7.13.3" evidence="3"/>
<keyword evidence="5" id="KW-0808">Transferase</keyword>
<keyword evidence="4" id="KW-0597">Phosphoprotein</keyword>
<comment type="catalytic activity">
    <reaction evidence="1">
        <text>ATP + protein L-histidine = ADP + protein N-phospho-L-histidine.</text>
        <dbReference type="EC" id="2.7.13.3"/>
    </reaction>
</comment>
<dbReference type="InterPro" id="IPR011712">
    <property type="entry name" value="Sig_transdc_His_kin_sub3_dim/P"/>
</dbReference>
<proteinExistence type="predicted"/>
<evidence type="ECO:0000256" key="7">
    <source>
        <dbReference type="ARBA" id="ARBA00022741"/>
    </source>
</evidence>
<dbReference type="InterPro" id="IPR050482">
    <property type="entry name" value="Sensor_HK_TwoCompSys"/>
</dbReference>
<feature type="transmembrane region" description="Helical" evidence="12">
    <location>
        <begin position="83"/>
        <end position="105"/>
    </location>
</feature>
<dbReference type="GO" id="GO:0000155">
    <property type="term" value="F:phosphorelay sensor kinase activity"/>
    <property type="evidence" value="ECO:0007669"/>
    <property type="project" value="InterPro"/>
</dbReference>
<comment type="subcellular location">
    <subcellularLocation>
        <location evidence="2">Membrane</location>
    </subcellularLocation>
</comment>
<evidence type="ECO:0000256" key="3">
    <source>
        <dbReference type="ARBA" id="ARBA00012438"/>
    </source>
</evidence>
<dbReference type="Gene3D" id="1.20.5.1930">
    <property type="match status" value="1"/>
</dbReference>
<keyword evidence="15" id="KW-1185">Reference proteome</keyword>
<dbReference type="GO" id="GO:0016020">
    <property type="term" value="C:membrane"/>
    <property type="evidence" value="ECO:0007669"/>
    <property type="project" value="UniProtKB-SubCell"/>
</dbReference>
<evidence type="ECO:0000256" key="9">
    <source>
        <dbReference type="ARBA" id="ARBA00022840"/>
    </source>
</evidence>
<keyword evidence="9" id="KW-0067">ATP-binding</keyword>
<evidence type="ECO:0000256" key="6">
    <source>
        <dbReference type="ARBA" id="ARBA00022692"/>
    </source>
</evidence>
<dbReference type="InterPro" id="IPR003594">
    <property type="entry name" value="HATPase_dom"/>
</dbReference>
<evidence type="ECO:0000256" key="8">
    <source>
        <dbReference type="ARBA" id="ARBA00022777"/>
    </source>
</evidence>
<keyword evidence="10 12" id="KW-1133">Transmembrane helix</keyword>
<dbReference type="STRING" id="1137991.SAMN05660642_01880"/>
<protein>
    <recommendedName>
        <fullName evidence="3">histidine kinase</fullName>
        <ecNumber evidence="3">2.7.13.3</ecNumber>
    </recommendedName>
</protein>
<dbReference type="PANTHER" id="PTHR24421">
    <property type="entry name" value="NITRATE/NITRITE SENSOR PROTEIN NARX-RELATED"/>
    <property type="match status" value="1"/>
</dbReference>
<name>A0A1G9RE29_9ACTN</name>
<organism evidence="14 15">
    <name type="scientific">Geodermatophilus siccatus</name>
    <dbReference type="NCBI Taxonomy" id="1137991"/>
    <lineage>
        <taxon>Bacteria</taxon>
        <taxon>Bacillati</taxon>
        <taxon>Actinomycetota</taxon>
        <taxon>Actinomycetes</taxon>
        <taxon>Geodermatophilales</taxon>
        <taxon>Geodermatophilaceae</taxon>
        <taxon>Geodermatophilus</taxon>
    </lineage>
</organism>
<keyword evidence="12" id="KW-0472">Membrane</keyword>
<dbReference type="SUPFAM" id="SSF55874">
    <property type="entry name" value="ATPase domain of HSP90 chaperone/DNA topoisomerase II/histidine kinase"/>
    <property type="match status" value="1"/>
</dbReference>
<evidence type="ECO:0000256" key="2">
    <source>
        <dbReference type="ARBA" id="ARBA00004370"/>
    </source>
</evidence>
<evidence type="ECO:0000256" key="5">
    <source>
        <dbReference type="ARBA" id="ARBA00022679"/>
    </source>
</evidence>
<evidence type="ECO:0000256" key="10">
    <source>
        <dbReference type="ARBA" id="ARBA00022989"/>
    </source>
</evidence>
<keyword evidence="6 12" id="KW-0812">Transmembrane</keyword>
<sequence length="366" mass="38619">MLDPIFVIGTWPAGSRARGSTASITCNGGWGQRMAQEAGLRTGRGLPLFWRVCLVNGAVFAVGTAVLAASPATVSTPVLAREAVVLAVGLTVMLAANGLLLRAMLGPLDRLRHLMEDVDLLRPGQRLREQGSGPAADLVGSFNAMLERLEAERAASSGQALAAQEAERRRVAQELHDEVGQSLTAVLLGLRRVADRAPAELQQDVLLVQESARASLDEVRQVARRLRPGVLDDLGLVSALTSLVTEHAQLTGAEVCRRLSPDLPSLGPDAELVVYRVAQEALTNVARHADAGRVCVDLGPTFAGDAVQLRVVDDGRGLGDSREGAGIRGMRERAMLIAATLTVGPHPDGGTELQLLVPTPRPGDGR</sequence>
<dbReference type="Gene3D" id="3.30.565.10">
    <property type="entry name" value="Histidine kinase-like ATPase, C-terminal domain"/>
    <property type="match status" value="1"/>
</dbReference>
<feature type="transmembrane region" description="Helical" evidence="12">
    <location>
        <begin position="48"/>
        <end position="71"/>
    </location>
</feature>
<accession>A0A1G9RE29</accession>
<evidence type="ECO:0000256" key="1">
    <source>
        <dbReference type="ARBA" id="ARBA00000085"/>
    </source>
</evidence>
<keyword evidence="11" id="KW-0902">Two-component regulatory system</keyword>
<reference evidence="15" key="1">
    <citation type="submission" date="2016-10" db="EMBL/GenBank/DDBJ databases">
        <authorList>
            <person name="Varghese N."/>
            <person name="Submissions S."/>
        </authorList>
    </citation>
    <scope>NUCLEOTIDE SEQUENCE [LARGE SCALE GENOMIC DNA]</scope>
    <source>
        <strain evidence="15">DSM 45419</strain>
    </source>
</reference>
<dbReference type="InterPro" id="IPR036890">
    <property type="entry name" value="HATPase_C_sf"/>
</dbReference>
<dbReference type="Pfam" id="PF07730">
    <property type="entry name" value="HisKA_3"/>
    <property type="match status" value="1"/>
</dbReference>